<evidence type="ECO:0008006" key="3">
    <source>
        <dbReference type="Google" id="ProtNLM"/>
    </source>
</evidence>
<organism evidence="1 2">
    <name type="scientific">Paenibacillus chungangensis</name>
    <dbReference type="NCBI Taxonomy" id="696535"/>
    <lineage>
        <taxon>Bacteria</taxon>
        <taxon>Bacillati</taxon>
        <taxon>Bacillota</taxon>
        <taxon>Bacilli</taxon>
        <taxon>Bacillales</taxon>
        <taxon>Paenibacillaceae</taxon>
        <taxon>Paenibacillus</taxon>
    </lineage>
</organism>
<sequence>MMEEHTVELEREFSISLGQRYRVVFIPVNERLPRIRRMYGNRIDLLYYSLQNCMLELLGHKGAVFRYLPRGNCMVLWLQGPDTAEATCEAIHDMVYRLFRYRLHLFASSRINSGNCPGKRCA</sequence>
<gene>
    <name evidence="1" type="ORF">ACFQ2I_17065</name>
</gene>
<accession>A0ABW3HU78</accession>
<comment type="caution">
    <text evidence="1">The sequence shown here is derived from an EMBL/GenBank/DDBJ whole genome shotgun (WGS) entry which is preliminary data.</text>
</comment>
<protein>
    <recommendedName>
        <fullName evidence="3">GGDEF domain-containing protein</fullName>
    </recommendedName>
</protein>
<keyword evidence="2" id="KW-1185">Reference proteome</keyword>
<reference evidence="2" key="1">
    <citation type="journal article" date="2019" name="Int. J. Syst. Evol. Microbiol.">
        <title>The Global Catalogue of Microorganisms (GCM) 10K type strain sequencing project: providing services to taxonomists for standard genome sequencing and annotation.</title>
        <authorList>
            <consortium name="The Broad Institute Genomics Platform"/>
            <consortium name="The Broad Institute Genome Sequencing Center for Infectious Disease"/>
            <person name="Wu L."/>
            <person name="Ma J."/>
        </authorList>
    </citation>
    <scope>NUCLEOTIDE SEQUENCE [LARGE SCALE GENOMIC DNA]</scope>
    <source>
        <strain evidence="2">CCUG 59129</strain>
    </source>
</reference>
<evidence type="ECO:0000313" key="2">
    <source>
        <dbReference type="Proteomes" id="UP001596989"/>
    </source>
</evidence>
<dbReference type="EMBL" id="JBHTJZ010000030">
    <property type="protein sequence ID" value="MFD0961076.1"/>
    <property type="molecule type" value="Genomic_DNA"/>
</dbReference>
<proteinExistence type="predicted"/>
<dbReference type="Proteomes" id="UP001596989">
    <property type="component" value="Unassembled WGS sequence"/>
</dbReference>
<evidence type="ECO:0000313" key="1">
    <source>
        <dbReference type="EMBL" id="MFD0961076.1"/>
    </source>
</evidence>
<name>A0ABW3HU78_9BACL</name>
<dbReference type="RefSeq" id="WP_377566295.1">
    <property type="nucleotide sequence ID" value="NZ_JBHTJZ010000030.1"/>
</dbReference>